<keyword evidence="3" id="KW-1185">Reference proteome</keyword>
<dbReference type="GeneID" id="93578444"/>
<evidence type="ECO:0000313" key="3">
    <source>
        <dbReference type="Proteomes" id="UP000184499"/>
    </source>
</evidence>
<accession>A0A1L9U6L8</accession>
<sequence length="66" mass="6974">MKRQATLPSLGPTSPPGMNWEEGVAKNSPSACFADAACTRQPNHSSPCHHCAVHLAASIIKMGRMS</sequence>
<evidence type="ECO:0000313" key="2">
    <source>
        <dbReference type="EMBL" id="OJJ67299.1"/>
    </source>
</evidence>
<dbReference type="EMBL" id="KV878694">
    <property type="protein sequence ID" value="OJJ67299.1"/>
    <property type="molecule type" value="Genomic_DNA"/>
</dbReference>
<dbReference type="Proteomes" id="UP000184499">
    <property type="component" value="Unassembled WGS sequence"/>
</dbReference>
<reference evidence="3" key="1">
    <citation type="journal article" date="2017" name="Genome Biol.">
        <title>Comparative genomics reveals high biological diversity and specific adaptations in the industrially and medically important fungal genus Aspergillus.</title>
        <authorList>
            <person name="de Vries R.P."/>
            <person name="Riley R."/>
            <person name="Wiebenga A."/>
            <person name="Aguilar-Osorio G."/>
            <person name="Amillis S."/>
            <person name="Uchima C.A."/>
            <person name="Anderluh G."/>
            <person name="Asadollahi M."/>
            <person name="Askin M."/>
            <person name="Barry K."/>
            <person name="Battaglia E."/>
            <person name="Bayram O."/>
            <person name="Benocci T."/>
            <person name="Braus-Stromeyer S.A."/>
            <person name="Caldana C."/>
            <person name="Canovas D."/>
            <person name="Cerqueira G.C."/>
            <person name="Chen F."/>
            <person name="Chen W."/>
            <person name="Choi C."/>
            <person name="Clum A."/>
            <person name="Dos Santos R.A."/>
            <person name="Damasio A.R."/>
            <person name="Diallinas G."/>
            <person name="Emri T."/>
            <person name="Fekete E."/>
            <person name="Flipphi M."/>
            <person name="Freyberg S."/>
            <person name="Gallo A."/>
            <person name="Gournas C."/>
            <person name="Habgood R."/>
            <person name="Hainaut M."/>
            <person name="Harispe M.L."/>
            <person name="Henrissat B."/>
            <person name="Hilden K.S."/>
            <person name="Hope R."/>
            <person name="Hossain A."/>
            <person name="Karabika E."/>
            <person name="Karaffa L."/>
            <person name="Karanyi Z."/>
            <person name="Krasevec N."/>
            <person name="Kuo A."/>
            <person name="Kusch H."/>
            <person name="LaButti K."/>
            <person name="Lagendijk E.L."/>
            <person name="Lapidus A."/>
            <person name="Levasseur A."/>
            <person name="Lindquist E."/>
            <person name="Lipzen A."/>
            <person name="Logrieco A.F."/>
            <person name="MacCabe A."/>
            <person name="Maekelae M.R."/>
            <person name="Malavazi I."/>
            <person name="Melin P."/>
            <person name="Meyer V."/>
            <person name="Mielnichuk N."/>
            <person name="Miskei M."/>
            <person name="Molnar A.P."/>
            <person name="Mule G."/>
            <person name="Ngan C.Y."/>
            <person name="Orejas M."/>
            <person name="Orosz E."/>
            <person name="Ouedraogo J.P."/>
            <person name="Overkamp K.M."/>
            <person name="Park H.-S."/>
            <person name="Perrone G."/>
            <person name="Piumi F."/>
            <person name="Punt P.J."/>
            <person name="Ram A.F."/>
            <person name="Ramon A."/>
            <person name="Rauscher S."/>
            <person name="Record E."/>
            <person name="Riano-Pachon D.M."/>
            <person name="Robert V."/>
            <person name="Roehrig J."/>
            <person name="Ruller R."/>
            <person name="Salamov A."/>
            <person name="Salih N.S."/>
            <person name="Samson R.A."/>
            <person name="Sandor E."/>
            <person name="Sanguinetti M."/>
            <person name="Schuetze T."/>
            <person name="Sepcic K."/>
            <person name="Shelest E."/>
            <person name="Sherlock G."/>
            <person name="Sophianopoulou V."/>
            <person name="Squina F.M."/>
            <person name="Sun H."/>
            <person name="Susca A."/>
            <person name="Todd R.B."/>
            <person name="Tsang A."/>
            <person name="Unkles S.E."/>
            <person name="van de Wiele N."/>
            <person name="van Rossen-Uffink D."/>
            <person name="Oliveira J.V."/>
            <person name="Vesth T.C."/>
            <person name="Visser J."/>
            <person name="Yu J.-H."/>
            <person name="Zhou M."/>
            <person name="Andersen M.R."/>
            <person name="Archer D.B."/>
            <person name="Baker S.E."/>
            <person name="Benoit I."/>
            <person name="Brakhage A.A."/>
            <person name="Braus G.H."/>
            <person name="Fischer R."/>
            <person name="Frisvad J.C."/>
            <person name="Goldman G.H."/>
            <person name="Houbraken J."/>
            <person name="Oakley B."/>
            <person name="Pocsi I."/>
            <person name="Scazzocchio C."/>
            <person name="Seiboth B."/>
            <person name="vanKuyk P.A."/>
            <person name="Wortman J."/>
            <person name="Dyer P.S."/>
            <person name="Grigoriev I.V."/>
        </authorList>
    </citation>
    <scope>NUCLEOTIDE SEQUENCE [LARGE SCALE GENOMIC DNA]</scope>
    <source>
        <strain evidence="3">CBS 101740 / IMI 381727 / IBT 21946</strain>
    </source>
</reference>
<gene>
    <name evidence="2" type="ORF">ASPBRDRAFT_47831</name>
</gene>
<feature type="region of interest" description="Disordered" evidence="1">
    <location>
        <begin position="1"/>
        <end position="22"/>
    </location>
</feature>
<name>A0A1L9U6L8_ASPBC</name>
<evidence type="ECO:0000256" key="1">
    <source>
        <dbReference type="SAM" id="MobiDB-lite"/>
    </source>
</evidence>
<proteinExistence type="predicted"/>
<protein>
    <submittedName>
        <fullName evidence="2">Uncharacterized protein</fullName>
    </submittedName>
</protein>
<organism evidence="2 3">
    <name type="scientific">Aspergillus brasiliensis (strain CBS 101740 / IMI 381727 / IBT 21946)</name>
    <dbReference type="NCBI Taxonomy" id="767769"/>
    <lineage>
        <taxon>Eukaryota</taxon>
        <taxon>Fungi</taxon>
        <taxon>Dikarya</taxon>
        <taxon>Ascomycota</taxon>
        <taxon>Pezizomycotina</taxon>
        <taxon>Eurotiomycetes</taxon>
        <taxon>Eurotiomycetidae</taxon>
        <taxon>Eurotiales</taxon>
        <taxon>Aspergillaceae</taxon>
        <taxon>Aspergillus</taxon>
        <taxon>Aspergillus subgen. Circumdati</taxon>
    </lineage>
</organism>
<dbReference type="AlphaFoldDB" id="A0A1L9U6L8"/>
<dbReference type="VEuPathDB" id="FungiDB:ASPBRDRAFT_47831"/>
<dbReference type="RefSeq" id="XP_067474548.1">
    <property type="nucleotide sequence ID" value="XM_067625956.1"/>
</dbReference>